<reference evidence="4" key="1">
    <citation type="submission" date="2016-12" db="EMBL/GenBank/DDBJ databases">
        <title>Discovery of methanogenic haloarchaea.</title>
        <authorList>
            <person name="Sorokin D.Y."/>
            <person name="Makarova K.S."/>
            <person name="Abbas B."/>
            <person name="Ferrer M."/>
            <person name="Golyshin P.N."/>
        </authorList>
    </citation>
    <scope>NUCLEOTIDE SEQUENCE [LARGE SCALE GENOMIC DNA]</scope>
    <source>
        <strain evidence="4">HMET1</strain>
    </source>
</reference>
<keyword evidence="3" id="KW-0406">Ion transport</keyword>
<accession>A0A1Q6DUU0</accession>
<dbReference type="Gene3D" id="1.20.1690.10">
    <property type="entry name" value="V-type ATP synthase subunit C domain"/>
    <property type="match status" value="2"/>
</dbReference>
<evidence type="ECO:0000313" key="4">
    <source>
        <dbReference type="EMBL" id="OKY78113.1"/>
    </source>
</evidence>
<gene>
    <name evidence="4" type="ORF">BTN85_0598</name>
</gene>
<dbReference type="InParanoid" id="A0A1Q6DUU0"/>
<keyword evidence="2" id="KW-0813">Transport</keyword>
<proteinExistence type="inferred from homology"/>
<dbReference type="GO" id="GO:0046961">
    <property type="term" value="F:proton-transporting ATPase activity, rotational mechanism"/>
    <property type="evidence" value="ECO:0007669"/>
    <property type="project" value="InterPro"/>
</dbReference>
<dbReference type="AlphaFoldDB" id="A0A1Q6DUU0"/>
<evidence type="ECO:0000256" key="1">
    <source>
        <dbReference type="ARBA" id="ARBA00006709"/>
    </source>
</evidence>
<dbReference type="PANTHER" id="PTHR38682:SF1">
    <property type="entry name" value="V-TYPE ATP SYNTHASE SUBUNIT C"/>
    <property type="match status" value="1"/>
</dbReference>
<dbReference type="SUPFAM" id="SSF103486">
    <property type="entry name" value="V-type ATP synthase subunit C"/>
    <property type="match status" value="1"/>
</dbReference>
<dbReference type="Pfam" id="PF01992">
    <property type="entry name" value="vATP-synt_AC39"/>
    <property type="match status" value="1"/>
</dbReference>
<dbReference type="InterPro" id="IPR036079">
    <property type="entry name" value="ATPase_csu/dsu_sf"/>
</dbReference>
<name>A0A1Q6DUU0_METT1</name>
<dbReference type="EMBL" id="MSDW01000001">
    <property type="protein sequence ID" value="OKY78113.1"/>
    <property type="molecule type" value="Genomic_DNA"/>
</dbReference>
<dbReference type="Gene3D" id="1.10.132.50">
    <property type="entry name" value="ATP synthase (C/AC39) subunit, domain 3"/>
    <property type="match status" value="1"/>
</dbReference>
<comment type="similarity">
    <text evidence="1">Belongs to the V-ATPase V0D/AC39 subunit family.</text>
</comment>
<dbReference type="STRING" id="1903181.BTN85_0598"/>
<evidence type="ECO:0000256" key="2">
    <source>
        <dbReference type="ARBA" id="ARBA00022448"/>
    </source>
</evidence>
<keyword evidence="5" id="KW-1185">Reference proteome</keyword>
<organism evidence="4 5">
    <name type="scientific">Methanohalarchaeum thermophilum</name>
    <dbReference type="NCBI Taxonomy" id="1903181"/>
    <lineage>
        <taxon>Archaea</taxon>
        <taxon>Methanobacteriati</taxon>
        <taxon>Methanobacteriota</taxon>
        <taxon>Methanonatronarchaeia</taxon>
        <taxon>Methanonatronarchaeales</taxon>
        <taxon>Methanonatronarchaeaceae</taxon>
        <taxon>Candidatus Methanohalarchaeum</taxon>
    </lineage>
</organism>
<dbReference type="PANTHER" id="PTHR38682">
    <property type="entry name" value="V-TYPE ATP SYNTHASE SUBUNIT C"/>
    <property type="match status" value="1"/>
</dbReference>
<dbReference type="InterPro" id="IPR050873">
    <property type="entry name" value="V-ATPase_V0D/AC39_subunit"/>
</dbReference>
<dbReference type="InterPro" id="IPR002843">
    <property type="entry name" value="ATPase_V0-cplx_csu/dsu"/>
</dbReference>
<dbReference type="InterPro" id="IPR044911">
    <property type="entry name" value="V-type_ATPase_csu/dsu_dom_3"/>
</dbReference>
<evidence type="ECO:0000256" key="3">
    <source>
        <dbReference type="ARBA" id="ARBA00023065"/>
    </source>
</evidence>
<comment type="caution">
    <text evidence="4">The sequence shown here is derived from an EMBL/GenBank/DDBJ whole genome shotgun (WGS) entry which is preliminary data.</text>
</comment>
<dbReference type="Proteomes" id="UP000185744">
    <property type="component" value="Unassembled WGS sequence"/>
</dbReference>
<sequence>MGYEYTNANLKGKKRKLLKENEFSNLVRASDLPEIKDILSDTNYSKYLRDRTKFKEFDGALNRYLIDVEYKLSEMVPEEIAEVFRAYMQRWDYKNYKRAITLILKDKEIKKDKLIDAPTGDSIERIEEWTNVESERELKKGFSGTKFDLLSKILEESESREDAIFKGRLAFEKLFQEKILEAIEGKPEPVRQFFGTRIDFRNIKVIIRLKEEDLDRSEILDLLLPTYQIQEQKIKEMINKENREDILRELDHSFYESLVKAEDLDAMDLIFEKSLKKYAKRLFLRDVLGPGVVIAYYCLKSLEVSNLKKILAGKTADWSVEEISNFIVT</sequence>
<protein>
    <submittedName>
        <fullName evidence="4">Archaeal/vacuolar-type H+-ATPase subunit C</fullName>
    </submittedName>
</protein>
<dbReference type="InterPro" id="IPR035067">
    <property type="entry name" value="V-type_ATPase_csu/dsu"/>
</dbReference>
<evidence type="ECO:0000313" key="5">
    <source>
        <dbReference type="Proteomes" id="UP000185744"/>
    </source>
</evidence>